<organism evidence="1 2">
    <name type="scientific">Xylaria hypoxylon</name>
    <dbReference type="NCBI Taxonomy" id="37992"/>
    <lineage>
        <taxon>Eukaryota</taxon>
        <taxon>Fungi</taxon>
        <taxon>Dikarya</taxon>
        <taxon>Ascomycota</taxon>
        <taxon>Pezizomycotina</taxon>
        <taxon>Sordariomycetes</taxon>
        <taxon>Xylariomycetidae</taxon>
        <taxon>Xylariales</taxon>
        <taxon>Xylariaceae</taxon>
        <taxon>Xylaria</taxon>
    </lineage>
</organism>
<keyword evidence="2" id="KW-1185">Reference proteome</keyword>
<dbReference type="OrthoDB" id="5323452at2759"/>
<comment type="caution">
    <text evidence="1">The sequence shown here is derived from an EMBL/GenBank/DDBJ whole genome shotgun (WGS) entry which is preliminary data.</text>
</comment>
<name>A0A4Z0YCZ7_9PEZI</name>
<reference evidence="1 2" key="1">
    <citation type="submission" date="2019-03" db="EMBL/GenBank/DDBJ databases">
        <title>Draft genome sequence of Xylaria hypoxylon DSM 108379, a ubiquitous saprotrophic-parasitic fungi on hardwood.</title>
        <authorList>
            <person name="Buettner E."/>
            <person name="Leonhardt S."/>
            <person name="Gebauer A.M."/>
            <person name="Liers C."/>
            <person name="Hofrichter M."/>
            <person name="Kellner H."/>
        </authorList>
    </citation>
    <scope>NUCLEOTIDE SEQUENCE [LARGE SCALE GENOMIC DNA]</scope>
    <source>
        <strain evidence="1 2">DSM 108379</strain>
    </source>
</reference>
<protein>
    <submittedName>
        <fullName evidence="1">Uncharacterized protein</fullName>
    </submittedName>
</protein>
<sequence>MAAFFAWGNVPHSFVVANGSLMDYEYLPREYEGKFKVNDWNAMRLKSFYTGPDGYHLAITPNNDWSARSPQDMLPYLQAEHLTISPDGICHPGHGRVTFVAFGPGGTCWFIRYSTNQTLWGPNVEAFPSTWRSLVDELERTHPRKDECIDFVAFGLHELLLVRFENGNSLMLLPEDPEVRCRISTDLIQEVEERLAAGWTLGNRTTLCKFDTNCWFLEWKRGTSAEFSYNMGSGERSKQDEERVTKVLSGVGNDTALVASHQNAQLIAANADFPRR</sequence>
<evidence type="ECO:0000313" key="1">
    <source>
        <dbReference type="EMBL" id="TGJ80977.1"/>
    </source>
</evidence>
<gene>
    <name evidence="1" type="ORF">E0Z10_g7782</name>
</gene>
<dbReference type="AlphaFoldDB" id="A0A4Z0YCZ7"/>
<dbReference type="Proteomes" id="UP000297716">
    <property type="component" value="Unassembled WGS sequence"/>
</dbReference>
<evidence type="ECO:0000313" key="2">
    <source>
        <dbReference type="Proteomes" id="UP000297716"/>
    </source>
</evidence>
<proteinExistence type="predicted"/>
<dbReference type="EMBL" id="SKBN01000192">
    <property type="protein sequence ID" value="TGJ80977.1"/>
    <property type="molecule type" value="Genomic_DNA"/>
</dbReference>
<accession>A0A4Z0YCZ7</accession>